<evidence type="ECO:0000313" key="2">
    <source>
        <dbReference type="EMBL" id="TQM63792.1"/>
    </source>
</evidence>
<name>A0A543HZN4_9MICO</name>
<reference evidence="2 3" key="1">
    <citation type="submission" date="2019-06" db="EMBL/GenBank/DDBJ databases">
        <title>Genome sequencing of plant associated microbes to promote plant fitness in Sorghum bicolor and Oryza sativa.</title>
        <authorList>
            <person name="Coleman-Derr D."/>
        </authorList>
    </citation>
    <scope>NUCLEOTIDE SEQUENCE [LARGE SCALE GENOMIC DNA]</scope>
    <source>
        <strain evidence="2 3">KV-663</strain>
    </source>
</reference>
<comment type="caution">
    <text evidence="2">The sequence shown here is derived from an EMBL/GenBank/DDBJ whole genome shotgun (WGS) entry which is preliminary data.</text>
</comment>
<evidence type="ECO:0000256" key="1">
    <source>
        <dbReference type="SAM" id="MobiDB-lite"/>
    </source>
</evidence>
<accession>A0A543HZN4</accession>
<feature type="region of interest" description="Disordered" evidence="1">
    <location>
        <begin position="56"/>
        <end position="83"/>
    </location>
</feature>
<keyword evidence="3" id="KW-1185">Reference proteome</keyword>
<dbReference type="AlphaFoldDB" id="A0A543HZN4"/>
<protein>
    <recommendedName>
        <fullName evidence="4">DUF4236 domain-containing protein</fullName>
    </recommendedName>
</protein>
<evidence type="ECO:0008006" key="4">
    <source>
        <dbReference type="Google" id="ProtNLM"/>
    </source>
</evidence>
<feature type="region of interest" description="Disordered" evidence="1">
    <location>
        <begin position="250"/>
        <end position="269"/>
    </location>
</feature>
<organism evidence="2 3">
    <name type="scientific">Humibacillus xanthopallidus</name>
    <dbReference type="NCBI Taxonomy" id="412689"/>
    <lineage>
        <taxon>Bacteria</taxon>
        <taxon>Bacillati</taxon>
        <taxon>Actinomycetota</taxon>
        <taxon>Actinomycetes</taxon>
        <taxon>Micrococcales</taxon>
        <taxon>Intrasporangiaceae</taxon>
        <taxon>Humibacillus</taxon>
    </lineage>
</organism>
<gene>
    <name evidence="2" type="ORF">FBY41_0144</name>
</gene>
<dbReference type="EMBL" id="VFPM01000001">
    <property type="protein sequence ID" value="TQM63792.1"/>
    <property type="molecule type" value="Genomic_DNA"/>
</dbReference>
<proteinExistence type="predicted"/>
<dbReference type="Proteomes" id="UP000316747">
    <property type="component" value="Unassembled WGS sequence"/>
</dbReference>
<sequence length="397" mass="42137">MGLSVGFKIAPGVRVRASSRGMRTSIGPRAARVHVGAGRTRISSGAGPITVSTAVGGGQRRATVRASGSSGRTSAGSARPRQPTVAQLQAQARAAERAQQIADIAAVEQSLTTLHFATFPQSSRQVLPVPTGPDPASVQAVGRELYQSATAGVPVWKRALRKQAKTWAGQWAPIEALRRHTGKVIAAQLEQWHLDERWQALQTHEPETVIEAVDEAFADNASDSTCVDAGTDPDTGARYVTAVVSYGGIDMVPEHRPDTTPGGKPTLRKRTKTDRNALYATALASTVLATAKEALAVAVAATEARVLVVRPHGTETVEPVYAGMLRRELLADREGRSLDPLDVVMSAENAEMVRKGSTREVVSLPVDADSPARAILDAWSRTYDSRPQADPCEPADG</sequence>
<feature type="compositionally biased region" description="Low complexity" evidence="1">
    <location>
        <begin position="65"/>
        <end position="79"/>
    </location>
</feature>
<evidence type="ECO:0000313" key="3">
    <source>
        <dbReference type="Proteomes" id="UP000316747"/>
    </source>
</evidence>